<evidence type="ECO:0000256" key="1">
    <source>
        <dbReference type="ARBA" id="ARBA00023015"/>
    </source>
</evidence>
<sequence>MNSRFNSSNRLHLGNQSMPEFSNPKLGNEPRFEITYPDQKLVNGHRKEQSIGGAHLLQNQPFSNGVVSSSFVGIEDDCDFSDGVLRYIDQMLMEEEMEDKTHMLQESLDFQAKERSFYEVLGKKYPPSPQQESALIDDYSYVNRHNSTTSSSDGSGYLIDVVDPSWRSYDTTFNFSNSFIGSSNNLDTDLEEERDSKLRAVYPESNVPVEEFDDVLLHTLGEPEKKFAAYRTELQNAASKGMQQSGQLKGSSGAKGREPEKEVIDLRSLLINCAQAVAADDRRAANELLKQIRRHSSPFGDGNQRLAHYFADGLEARLAGTGSQIHKALVNKRTTASDYLKAYYTYLASSPFTKISNFASNKSITIKLGKAARVHIIDFGILYGFQWPTFIQRVAERKGGPPKLRITGIDFPQPGFRPAERIEDTGRRLARYAKRSMSRLSIMLLRRNGKPSKSRTLKSRRANL</sequence>
<feature type="region of interest" description="Leucine repeat I (LRI)" evidence="3">
    <location>
        <begin position="264"/>
        <end position="324"/>
    </location>
</feature>
<organism evidence="5 6">
    <name type="scientific">Rehmannia glutinosa</name>
    <name type="common">Chinese foxglove</name>
    <dbReference type="NCBI Taxonomy" id="99300"/>
    <lineage>
        <taxon>Eukaryota</taxon>
        <taxon>Viridiplantae</taxon>
        <taxon>Streptophyta</taxon>
        <taxon>Embryophyta</taxon>
        <taxon>Tracheophyta</taxon>
        <taxon>Spermatophyta</taxon>
        <taxon>Magnoliopsida</taxon>
        <taxon>eudicotyledons</taxon>
        <taxon>Gunneridae</taxon>
        <taxon>Pentapetalae</taxon>
        <taxon>asterids</taxon>
        <taxon>lamiids</taxon>
        <taxon>Lamiales</taxon>
        <taxon>Orobanchaceae</taxon>
        <taxon>Rehmannieae</taxon>
        <taxon>Rehmannia</taxon>
    </lineage>
</organism>
<comment type="caution">
    <text evidence="5">The sequence shown here is derived from an EMBL/GenBank/DDBJ whole genome shotgun (WGS) entry which is preliminary data.</text>
</comment>
<dbReference type="PANTHER" id="PTHR31636">
    <property type="entry name" value="OSJNBA0084A10.13 PROTEIN-RELATED"/>
    <property type="match status" value="1"/>
</dbReference>
<keyword evidence="1" id="KW-0805">Transcription regulation</keyword>
<evidence type="ECO:0000256" key="4">
    <source>
        <dbReference type="SAM" id="MobiDB-lite"/>
    </source>
</evidence>
<feature type="region of interest" description="Leucine repeat II (LRII)" evidence="3">
    <location>
        <begin position="424"/>
        <end position="456"/>
    </location>
</feature>
<dbReference type="InterPro" id="IPR005202">
    <property type="entry name" value="TF_GRAS"/>
</dbReference>
<feature type="region of interest" description="VHIID" evidence="3">
    <location>
        <begin position="343"/>
        <end position="408"/>
    </location>
</feature>
<proteinExistence type="inferred from homology"/>
<comment type="similarity">
    <text evidence="3">Belongs to the GRAS family.</text>
</comment>
<evidence type="ECO:0000256" key="2">
    <source>
        <dbReference type="ARBA" id="ARBA00023163"/>
    </source>
</evidence>
<evidence type="ECO:0000313" key="5">
    <source>
        <dbReference type="EMBL" id="KAK6126074.1"/>
    </source>
</evidence>
<accession>A0ABR0UUX3</accession>
<feature type="region of interest" description="Disordered" evidence="4">
    <location>
        <begin position="1"/>
        <end position="30"/>
    </location>
</feature>
<evidence type="ECO:0000313" key="6">
    <source>
        <dbReference type="Proteomes" id="UP001318860"/>
    </source>
</evidence>
<evidence type="ECO:0000256" key="3">
    <source>
        <dbReference type="PROSITE-ProRule" id="PRU01191"/>
    </source>
</evidence>
<reference evidence="5 6" key="1">
    <citation type="journal article" date="2021" name="Comput. Struct. Biotechnol. J.">
        <title>De novo genome assembly of the potent medicinal plant Rehmannia glutinosa using nanopore technology.</title>
        <authorList>
            <person name="Ma L."/>
            <person name="Dong C."/>
            <person name="Song C."/>
            <person name="Wang X."/>
            <person name="Zheng X."/>
            <person name="Niu Y."/>
            <person name="Chen S."/>
            <person name="Feng W."/>
        </authorList>
    </citation>
    <scope>NUCLEOTIDE SEQUENCE [LARGE SCALE GENOMIC DNA]</scope>
    <source>
        <strain evidence="5">DH-2019</strain>
    </source>
</reference>
<dbReference type="Pfam" id="PF03514">
    <property type="entry name" value="GRAS"/>
    <property type="match status" value="1"/>
</dbReference>
<feature type="region of interest" description="Disordered" evidence="4">
    <location>
        <begin position="238"/>
        <end position="259"/>
    </location>
</feature>
<feature type="short sequence motif" description="VHIID" evidence="3">
    <location>
        <begin position="374"/>
        <end position="378"/>
    </location>
</feature>
<gene>
    <name evidence="5" type="ORF">DH2020_040188</name>
</gene>
<dbReference type="Proteomes" id="UP001318860">
    <property type="component" value="Unassembled WGS sequence"/>
</dbReference>
<name>A0ABR0UUX3_REHGL</name>
<feature type="compositionally biased region" description="Polar residues" evidence="4">
    <location>
        <begin position="238"/>
        <end position="250"/>
    </location>
</feature>
<keyword evidence="6" id="KW-1185">Reference proteome</keyword>
<dbReference type="EMBL" id="JABTTQ020002064">
    <property type="protein sequence ID" value="KAK6126074.1"/>
    <property type="molecule type" value="Genomic_DNA"/>
</dbReference>
<dbReference type="PROSITE" id="PS50985">
    <property type="entry name" value="GRAS"/>
    <property type="match status" value="1"/>
</dbReference>
<protein>
    <recommendedName>
        <fullName evidence="7">Scarecrow-like protein</fullName>
    </recommendedName>
</protein>
<feature type="compositionally biased region" description="Polar residues" evidence="4">
    <location>
        <begin position="1"/>
        <end position="20"/>
    </location>
</feature>
<evidence type="ECO:0008006" key="7">
    <source>
        <dbReference type="Google" id="ProtNLM"/>
    </source>
</evidence>
<keyword evidence="2" id="KW-0804">Transcription</keyword>
<comment type="caution">
    <text evidence="3">Lacks conserved residue(s) required for the propagation of feature annotation.</text>
</comment>